<reference evidence="3 4" key="1">
    <citation type="submission" date="2019-06" db="EMBL/GenBank/DDBJ databases">
        <authorList>
            <person name="Broberg M."/>
        </authorList>
    </citation>
    <scope>NUCLEOTIDE SEQUENCE [LARGE SCALE GENOMIC DNA]</scope>
</reference>
<sequence>MDTGHIGGYLAQQPSDLSGVEDRGLRFTNDDWNGSISNGVPFTLKWNETIDDEEGELKLYNISYPRGGGITFELVSNLTGSLANMSYVWTPKGLNGSDLYAFWVTRQRAHDAEWAVSPPWKISDEPRGFHWSTPVGVPIVVILGAYFVCLISYLVYRRRRKIKRERDRGDSNDQAEAQDTPGAGNSDRHPSVSTVATVQTFTQDDSIAKTESPIALIESPIGRRNHSCSCSSRGNGPPVLQLWTESETDDTIGQAR</sequence>
<feature type="region of interest" description="Disordered" evidence="1">
    <location>
        <begin position="223"/>
        <end position="256"/>
    </location>
</feature>
<feature type="transmembrane region" description="Helical" evidence="2">
    <location>
        <begin position="135"/>
        <end position="156"/>
    </location>
</feature>
<name>A0ABY6UJH0_BIOOC</name>
<proteinExistence type="predicted"/>
<feature type="region of interest" description="Disordered" evidence="1">
    <location>
        <begin position="164"/>
        <end position="192"/>
    </location>
</feature>
<organism evidence="3 4">
    <name type="scientific">Bionectria ochroleuca</name>
    <name type="common">Gliocladium roseum</name>
    <dbReference type="NCBI Taxonomy" id="29856"/>
    <lineage>
        <taxon>Eukaryota</taxon>
        <taxon>Fungi</taxon>
        <taxon>Dikarya</taxon>
        <taxon>Ascomycota</taxon>
        <taxon>Pezizomycotina</taxon>
        <taxon>Sordariomycetes</taxon>
        <taxon>Hypocreomycetidae</taxon>
        <taxon>Hypocreales</taxon>
        <taxon>Bionectriaceae</taxon>
        <taxon>Clonostachys</taxon>
    </lineage>
</organism>
<evidence type="ECO:0000256" key="1">
    <source>
        <dbReference type="SAM" id="MobiDB-lite"/>
    </source>
</evidence>
<keyword evidence="4" id="KW-1185">Reference proteome</keyword>
<keyword evidence="2" id="KW-0472">Membrane</keyword>
<dbReference type="Proteomes" id="UP000766486">
    <property type="component" value="Unassembled WGS sequence"/>
</dbReference>
<evidence type="ECO:0000256" key="2">
    <source>
        <dbReference type="SAM" id="Phobius"/>
    </source>
</evidence>
<comment type="caution">
    <text evidence="3">The sequence shown here is derived from an EMBL/GenBank/DDBJ whole genome shotgun (WGS) entry which is preliminary data.</text>
</comment>
<gene>
    <name evidence="3" type="ORF">CLO192961_LOCUS283934</name>
</gene>
<protein>
    <submittedName>
        <fullName evidence="3">Uncharacterized protein</fullName>
    </submittedName>
</protein>
<evidence type="ECO:0000313" key="3">
    <source>
        <dbReference type="EMBL" id="VUC30379.1"/>
    </source>
</evidence>
<accession>A0ABY6UJH0</accession>
<keyword evidence="2" id="KW-0812">Transmembrane</keyword>
<dbReference type="EMBL" id="CABFNS010000819">
    <property type="protein sequence ID" value="VUC30379.1"/>
    <property type="molecule type" value="Genomic_DNA"/>
</dbReference>
<keyword evidence="2" id="KW-1133">Transmembrane helix</keyword>
<evidence type="ECO:0000313" key="4">
    <source>
        <dbReference type="Proteomes" id="UP000766486"/>
    </source>
</evidence>